<evidence type="ECO:0000256" key="1">
    <source>
        <dbReference type="SAM" id="MobiDB-lite"/>
    </source>
</evidence>
<sequence length="99" mass="10991">MPVTQHCSLYPFELRLLSKQFVSSTAGIESQLDKCHRATWCQLARLVFLVYTGQDTLPTDAISPGAEMMMMMKTCLPARTTKASHDTKEPVESLALDIG</sequence>
<protein>
    <submittedName>
        <fullName evidence="2">Uncharacterized protein</fullName>
    </submittedName>
</protein>
<dbReference type="RefSeq" id="XP_004446043.1">
    <property type="nucleotide sequence ID" value="XM_004445986.1"/>
</dbReference>
<evidence type="ECO:0000313" key="3">
    <source>
        <dbReference type="Proteomes" id="UP000001261"/>
    </source>
</evidence>
<organism evidence="2 3">
    <name type="scientific">Coccidioides immitis (strain RS)</name>
    <name type="common">Valley fever fungus</name>
    <dbReference type="NCBI Taxonomy" id="246410"/>
    <lineage>
        <taxon>Eukaryota</taxon>
        <taxon>Fungi</taxon>
        <taxon>Dikarya</taxon>
        <taxon>Ascomycota</taxon>
        <taxon>Pezizomycotina</taxon>
        <taxon>Eurotiomycetes</taxon>
        <taxon>Eurotiomycetidae</taxon>
        <taxon>Onygenales</taxon>
        <taxon>Onygenaceae</taxon>
        <taxon>Coccidioides</taxon>
    </lineage>
</organism>
<reference evidence="3" key="2">
    <citation type="journal article" date="2010" name="Genome Res.">
        <title>Population genomic sequencing of Coccidioides fungi reveals recent hybridization and transposon control.</title>
        <authorList>
            <person name="Neafsey D.E."/>
            <person name="Barker B.M."/>
            <person name="Sharpton T.J."/>
            <person name="Stajich J.E."/>
            <person name="Park D.J."/>
            <person name="Whiston E."/>
            <person name="Hung C.-Y."/>
            <person name="McMahan C."/>
            <person name="White J."/>
            <person name="Sykes S."/>
            <person name="Heiman D."/>
            <person name="Young S."/>
            <person name="Zeng Q."/>
            <person name="Abouelleil A."/>
            <person name="Aftuck L."/>
            <person name="Bessette D."/>
            <person name="Brown A."/>
            <person name="FitzGerald M."/>
            <person name="Lui A."/>
            <person name="Macdonald J.P."/>
            <person name="Priest M."/>
            <person name="Orbach M.J."/>
            <person name="Galgiani J.N."/>
            <person name="Kirkland T.N."/>
            <person name="Cole G.T."/>
            <person name="Birren B.W."/>
            <person name="Henn M.R."/>
            <person name="Taylor J.W."/>
            <person name="Rounsley S.D."/>
        </authorList>
    </citation>
    <scope>GENOME REANNOTATION</scope>
    <source>
        <strain evidence="3">RS</strain>
    </source>
</reference>
<dbReference type="EMBL" id="GG704914">
    <property type="protein sequence ID" value="KJF60969.1"/>
    <property type="molecule type" value="Genomic_DNA"/>
</dbReference>
<gene>
    <name evidence="2" type="ORF">CIMG_13358</name>
</gene>
<dbReference type="GeneID" id="24164985"/>
<name>A0A0D8JUY7_COCIM</name>
<dbReference type="AlphaFoldDB" id="A0A0D8JUY7"/>
<proteinExistence type="predicted"/>
<evidence type="ECO:0000313" key="2">
    <source>
        <dbReference type="EMBL" id="KJF60969.1"/>
    </source>
</evidence>
<keyword evidence="3" id="KW-1185">Reference proteome</keyword>
<reference evidence="3" key="1">
    <citation type="journal article" date="2009" name="Genome Res.">
        <title>Comparative genomic analyses of the human fungal pathogens Coccidioides and their relatives.</title>
        <authorList>
            <person name="Sharpton T.J."/>
            <person name="Stajich J.E."/>
            <person name="Rounsley S.D."/>
            <person name="Gardner M.J."/>
            <person name="Wortman J.R."/>
            <person name="Jordar V.S."/>
            <person name="Maiti R."/>
            <person name="Kodira C.D."/>
            <person name="Neafsey D.E."/>
            <person name="Zeng Q."/>
            <person name="Hung C.-Y."/>
            <person name="McMahan C."/>
            <person name="Muszewska A."/>
            <person name="Grynberg M."/>
            <person name="Mandel M.A."/>
            <person name="Kellner E.M."/>
            <person name="Barker B.M."/>
            <person name="Galgiani J.N."/>
            <person name="Orbach M.J."/>
            <person name="Kirkland T.N."/>
            <person name="Cole G.T."/>
            <person name="Henn M.R."/>
            <person name="Birren B.W."/>
            <person name="Taylor J.W."/>
        </authorList>
    </citation>
    <scope>NUCLEOTIDE SEQUENCE [LARGE SCALE GENOMIC DNA]</scope>
    <source>
        <strain evidence="3">RS</strain>
    </source>
</reference>
<dbReference type="KEGG" id="cim:CIMG_13358"/>
<dbReference type="Proteomes" id="UP000001261">
    <property type="component" value="Unassembled WGS sequence"/>
</dbReference>
<dbReference type="InParanoid" id="A0A0D8JUY7"/>
<accession>A0A0D8JUY7</accession>
<feature type="region of interest" description="Disordered" evidence="1">
    <location>
        <begin position="79"/>
        <end position="99"/>
    </location>
</feature>
<dbReference type="VEuPathDB" id="FungiDB:CIMG_13358"/>